<comment type="subcellular location">
    <subcellularLocation>
        <location evidence="1">Cell outer membrane</location>
    </subcellularLocation>
</comment>
<dbReference type="PANTHER" id="PTHR30026:SF20">
    <property type="entry name" value="OUTER MEMBRANE PROTEIN TOLC"/>
    <property type="match status" value="1"/>
</dbReference>
<keyword evidence="6" id="KW-0472">Membrane</keyword>
<evidence type="ECO:0000256" key="9">
    <source>
        <dbReference type="SAM" id="SignalP"/>
    </source>
</evidence>
<evidence type="ECO:0000313" key="10">
    <source>
        <dbReference type="EMBL" id="GER03493.1"/>
    </source>
</evidence>
<evidence type="ECO:0000256" key="2">
    <source>
        <dbReference type="ARBA" id="ARBA00007613"/>
    </source>
</evidence>
<keyword evidence="8" id="KW-0175">Coiled coil</keyword>
<evidence type="ECO:0000256" key="6">
    <source>
        <dbReference type="ARBA" id="ARBA00023136"/>
    </source>
</evidence>
<dbReference type="Gene3D" id="1.20.1600.10">
    <property type="entry name" value="Outer membrane efflux proteins (OEP)"/>
    <property type="match status" value="1"/>
</dbReference>
<proteinExistence type="inferred from homology"/>
<dbReference type="InterPro" id="IPR051906">
    <property type="entry name" value="TolC-like"/>
</dbReference>
<dbReference type="GO" id="GO:0009279">
    <property type="term" value="C:cell outer membrane"/>
    <property type="evidence" value="ECO:0007669"/>
    <property type="project" value="UniProtKB-SubCell"/>
</dbReference>
<dbReference type="PANTHER" id="PTHR30026">
    <property type="entry name" value="OUTER MEMBRANE PROTEIN TOLC"/>
    <property type="match status" value="1"/>
</dbReference>
<evidence type="ECO:0000256" key="7">
    <source>
        <dbReference type="ARBA" id="ARBA00023237"/>
    </source>
</evidence>
<name>A0A5A7N5A9_9PROT</name>
<keyword evidence="5" id="KW-0812">Transmembrane</keyword>
<reference evidence="10 11" key="1">
    <citation type="submission" date="2019-09" db="EMBL/GenBank/DDBJ databases">
        <title>NBRP : Genome information of microbial organism related human and environment.</title>
        <authorList>
            <person name="Hattori M."/>
            <person name="Oshima K."/>
            <person name="Inaba H."/>
            <person name="Suda W."/>
            <person name="Sakamoto M."/>
            <person name="Iino T."/>
            <person name="Kitahara M."/>
            <person name="Oshida Y."/>
            <person name="Iida T."/>
            <person name="Kudo T."/>
            <person name="Itoh T."/>
            <person name="Ohkuma M."/>
        </authorList>
    </citation>
    <scope>NUCLEOTIDE SEQUENCE [LARGE SCALE GENOMIC DNA]</scope>
    <source>
        <strain evidence="10 11">Q-1</strain>
    </source>
</reference>
<dbReference type="Proteomes" id="UP000324996">
    <property type="component" value="Unassembled WGS sequence"/>
</dbReference>
<feature type="chain" id="PRO_5023008610" evidence="9">
    <location>
        <begin position="28"/>
        <end position="419"/>
    </location>
</feature>
<dbReference type="Pfam" id="PF02321">
    <property type="entry name" value="OEP"/>
    <property type="match status" value="1"/>
</dbReference>
<keyword evidence="4" id="KW-1134">Transmembrane beta strand</keyword>
<dbReference type="GO" id="GO:0015288">
    <property type="term" value="F:porin activity"/>
    <property type="evidence" value="ECO:0007669"/>
    <property type="project" value="TreeGrafter"/>
</dbReference>
<comment type="similarity">
    <text evidence="2">Belongs to the outer membrane factor (OMF) (TC 1.B.17) family.</text>
</comment>
<organism evidence="10 11">
    <name type="scientific">Iodidimonas nitroreducens</name>
    <dbReference type="NCBI Taxonomy" id="1236968"/>
    <lineage>
        <taxon>Bacteria</taxon>
        <taxon>Pseudomonadati</taxon>
        <taxon>Pseudomonadota</taxon>
        <taxon>Alphaproteobacteria</taxon>
        <taxon>Iodidimonadales</taxon>
        <taxon>Iodidimonadaceae</taxon>
        <taxon>Iodidimonas</taxon>
    </lineage>
</organism>
<keyword evidence="9" id="KW-0732">Signal</keyword>
<protein>
    <submittedName>
        <fullName evidence="10">Copper transporter</fullName>
    </submittedName>
</protein>
<evidence type="ECO:0000256" key="4">
    <source>
        <dbReference type="ARBA" id="ARBA00022452"/>
    </source>
</evidence>
<evidence type="ECO:0000256" key="5">
    <source>
        <dbReference type="ARBA" id="ARBA00022692"/>
    </source>
</evidence>
<keyword evidence="11" id="KW-1185">Reference proteome</keyword>
<evidence type="ECO:0000256" key="3">
    <source>
        <dbReference type="ARBA" id="ARBA00022448"/>
    </source>
</evidence>
<dbReference type="GO" id="GO:1990281">
    <property type="term" value="C:efflux pump complex"/>
    <property type="evidence" value="ECO:0007669"/>
    <property type="project" value="TreeGrafter"/>
</dbReference>
<accession>A0A5A7N5A9</accession>
<dbReference type="InterPro" id="IPR003423">
    <property type="entry name" value="OMP_efflux"/>
</dbReference>
<evidence type="ECO:0000313" key="11">
    <source>
        <dbReference type="Proteomes" id="UP000324996"/>
    </source>
</evidence>
<dbReference type="SUPFAM" id="SSF56954">
    <property type="entry name" value="Outer membrane efflux proteins (OEP)"/>
    <property type="match status" value="1"/>
</dbReference>
<feature type="signal peptide" evidence="9">
    <location>
        <begin position="1"/>
        <end position="27"/>
    </location>
</feature>
<gene>
    <name evidence="10" type="ORF">JCM17846_11750</name>
</gene>
<keyword evidence="7" id="KW-0998">Cell outer membrane</keyword>
<dbReference type="EMBL" id="BKCN01000004">
    <property type="protein sequence ID" value="GER03493.1"/>
    <property type="molecule type" value="Genomic_DNA"/>
</dbReference>
<comment type="caution">
    <text evidence="10">The sequence shown here is derived from an EMBL/GenBank/DDBJ whole genome shotgun (WGS) entry which is preliminary data.</text>
</comment>
<feature type="coiled-coil region" evidence="8">
    <location>
        <begin position="190"/>
        <end position="217"/>
    </location>
</feature>
<dbReference type="GO" id="GO:0015562">
    <property type="term" value="F:efflux transmembrane transporter activity"/>
    <property type="evidence" value="ECO:0007669"/>
    <property type="project" value="InterPro"/>
</dbReference>
<evidence type="ECO:0000256" key="8">
    <source>
        <dbReference type="SAM" id="Coils"/>
    </source>
</evidence>
<keyword evidence="3" id="KW-0813">Transport</keyword>
<evidence type="ECO:0000256" key="1">
    <source>
        <dbReference type="ARBA" id="ARBA00004442"/>
    </source>
</evidence>
<sequence length="419" mass="46726">MQSIRLPFYLPGLLSALFAFSAPQALAQTQPLHLDEAVMTALQIDDPSVVLHREQAKALDDQSVAQSQLPDPQISVRMQNLPTSFDPDQEAMTQYQTMVRQSFPAGRTLALRHDQKQAEARGANLAASLRQLEIIRDTRLAWLEIFYWTRARERILKSRDAVTDLLQSSAASYGSGSGSSQSVWRTDLELSLLDDRLIEAERKLDMAKADLARAIGATEASRPVPPNLPPLKHPEMIDALEAGLINHPVILAADSQIEAQDHAVDLARQHYKPDWSVEAGYGVRGGNRDDFISAGITLDIPLFTAKRQDRSLSAARHERQAARLSREARLLDLKQLLQRSHAAWQRLAERKALYQKAVIIKAEQTAQASALAYQNGLADFPELIRARLAELDAQLTLDRLSIDHLQAQAHLLFFEGRLP</sequence>
<dbReference type="AlphaFoldDB" id="A0A5A7N5A9"/>